<dbReference type="AlphaFoldDB" id="A0AA97I5H6"/>
<evidence type="ECO:0000313" key="2">
    <source>
        <dbReference type="EMBL" id="WOF22107.1"/>
    </source>
</evidence>
<name>A0AA97I5H6_9MICO</name>
<keyword evidence="3" id="KW-1185">Reference proteome</keyword>
<feature type="transmembrane region" description="Helical" evidence="1">
    <location>
        <begin position="43"/>
        <end position="67"/>
    </location>
</feature>
<keyword evidence="1" id="KW-1133">Transmembrane helix</keyword>
<reference evidence="2 3" key="1">
    <citation type="submission" date="2023-02" db="EMBL/GenBank/DDBJ databases">
        <title>Microbacterium betulae sp. nov., isolated from birch wood.</title>
        <authorList>
            <person name="Pasciak M."/>
            <person name="Pawlik K.J."/>
            <person name="Martynowski D."/>
            <person name="Laczmanski L."/>
            <person name="Ciekot J."/>
            <person name="Szponar B."/>
            <person name="Wojcik-Fatla A."/>
            <person name="Mackiewicz B."/>
            <person name="Farian E."/>
            <person name="Cholewa G."/>
            <person name="Cholewa A."/>
            <person name="Dutkiewicz J."/>
        </authorList>
    </citation>
    <scope>NUCLEOTIDE SEQUENCE [LARGE SCALE GENOMIC DNA]</scope>
    <source>
        <strain evidence="2 3">AB</strain>
    </source>
</reference>
<accession>A0AA97I5H6</accession>
<keyword evidence="1" id="KW-0812">Transmembrane</keyword>
<evidence type="ECO:0008006" key="4">
    <source>
        <dbReference type="Google" id="ProtNLM"/>
    </source>
</evidence>
<dbReference type="KEGG" id="mbet:N8K70_12040"/>
<evidence type="ECO:0000313" key="3">
    <source>
        <dbReference type="Proteomes" id="UP001305498"/>
    </source>
</evidence>
<feature type="transmembrane region" description="Helical" evidence="1">
    <location>
        <begin position="79"/>
        <end position="106"/>
    </location>
</feature>
<dbReference type="EMBL" id="CP118157">
    <property type="protein sequence ID" value="WOF22107.1"/>
    <property type="molecule type" value="Genomic_DNA"/>
</dbReference>
<feature type="transmembrane region" description="Helical" evidence="1">
    <location>
        <begin position="112"/>
        <end position="133"/>
    </location>
</feature>
<evidence type="ECO:0000256" key="1">
    <source>
        <dbReference type="SAM" id="Phobius"/>
    </source>
</evidence>
<organism evidence="2 3">
    <name type="scientific">Microbacterium betulae</name>
    <dbReference type="NCBI Taxonomy" id="2981139"/>
    <lineage>
        <taxon>Bacteria</taxon>
        <taxon>Bacillati</taxon>
        <taxon>Actinomycetota</taxon>
        <taxon>Actinomycetes</taxon>
        <taxon>Micrococcales</taxon>
        <taxon>Microbacteriaceae</taxon>
        <taxon>Microbacterium</taxon>
    </lineage>
</organism>
<feature type="transmembrane region" description="Helical" evidence="1">
    <location>
        <begin position="12"/>
        <end position="37"/>
    </location>
</feature>
<keyword evidence="1" id="KW-0472">Membrane</keyword>
<dbReference type="Proteomes" id="UP001305498">
    <property type="component" value="Chromosome"/>
</dbReference>
<dbReference type="RefSeq" id="WP_317138583.1">
    <property type="nucleotide sequence ID" value="NZ_CP118157.1"/>
</dbReference>
<proteinExistence type="predicted"/>
<protein>
    <recommendedName>
        <fullName evidence="4">ATP synthase protein I</fullName>
    </recommendedName>
</protein>
<gene>
    <name evidence="2" type="ORF">N8K70_12040</name>
</gene>
<sequence>MSPSPVTSTPVLRAALVWGAIAAAVVVVASGAIGLAVAGSPGLWSGVLGAAVGAVFPGLTAATILFANRWFGTPNYPAIFFGVFLGGWLVKFVVFIVVLFVLFGQAWAVPGVLYGALVAAVVVSFAVDVLVIWRIRVPAVSDPRVDGDAGDEA</sequence>